<evidence type="ECO:0000256" key="1">
    <source>
        <dbReference type="ARBA" id="ARBA00004141"/>
    </source>
</evidence>
<feature type="domain" description="G-protein coupled receptors family 1 profile" evidence="9">
    <location>
        <begin position="55"/>
        <end position="304"/>
    </location>
</feature>
<name>A0A455ZBW8_BRABE</name>
<feature type="transmembrane region" description="Helical" evidence="8">
    <location>
        <begin position="203"/>
        <end position="224"/>
    </location>
</feature>
<feature type="transmembrane region" description="Helical" evidence="8">
    <location>
        <begin position="288"/>
        <end position="307"/>
    </location>
</feature>
<evidence type="ECO:0000256" key="6">
    <source>
        <dbReference type="ARBA" id="ARBA00023170"/>
    </source>
</evidence>
<sequence>MESVGQNGTFPDTMAPTPEALLTSDPTATPAYFTTEQHLLMAVWLGFIGSFGFIANLLTVLVFWCFRSLRTPFHLYLGGIALSDVLVAALGSPFAVASAVGERWLFGRAACVWYAFVNYFLSIVSIVTMSAMSFSRYWLIIRPQSAQSLETVFGACAVNALAWCYSFFWTIMPVLGWSRFTHVAAMTVCSLDWDHHTPLSKSYIPVAFLSCLFLPLGVIIFSVAKTTMHLRRAAEVEDEVPTEVQAGRKTTRITLVMAGCWLVAWLPYACMALVIAAGGHVSPTIEVLATKFAKTSYIVNTIIYVVMDKEFRKSLVLLLFCGRDPFNIQIEQPAYEKADVYVERLVTAEPMVEMEPVNLRQQGQQEPGREPFGTPL</sequence>
<evidence type="ECO:0000259" key="9">
    <source>
        <dbReference type="PROSITE" id="PS50262"/>
    </source>
</evidence>
<feature type="transmembrane region" description="Helical" evidence="8">
    <location>
        <begin position="73"/>
        <end position="96"/>
    </location>
</feature>
<evidence type="ECO:0000256" key="4">
    <source>
        <dbReference type="ARBA" id="ARBA00023040"/>
    </source>
</evidence>
<dbReference type="SUPFAM" id="SSF81321">
    <property type="entry name" value="Family A G protein-coupled receptor-like"/>
    <property type="match status" value="1"/>
</dbReference>
<dbReference type="InterPro" id="IPR050125">
    <property type="entry name" value="GPCR_opsins"/>
</dbReference>
<dbReference type="CDD" id="cd14969">
    <property type="entry name" value="7tmA_Opsins_type2_animals"/>
    <property type="match status" value="1"/>
</dbReference>
<accession>A0A455ZBW8</accession>
<dbReference type="PROSITE" id="PS50262">
    <property type="entry name" value="G_PROTEIN_RECEP_F1_2"/>
    <property type="match status" value="1"/>
</dbReference>
<evidence type="ECO:0000256" key="7">
    <source>
        <dbReference type="ARBA" id="ARBA00023224"/>
    </source>
</evidence>
<evidence type="ECO:0000256" key="8">
    <source>
        <dbReference type="SAM" id="Phobius"/>
    </source>
</evidence>
<organism evidence="10">
    <name type="scientific">Branchiostoma belcheri</name>
    <name type="common">Amphioxus</name>
    <dbReference type="NCBI Taxonomy" id="7741"/>
    <lineage>
        <taxon>Eukaryota</taxon>
        <taxon>Metazoa</taxon>
        <taxon>Chordata</taxon>
        <taxon>Cephalochordata</taxon>
        <taxon>Leptocardii</taxon>
        <taxon>Amphioxiformes</taxon>
        <taxon>Branchiostomatidae</taxon>
        <taxon>Branchiostoma</taxon>
    </lineage>
</organism>
<dbReference type="AlphaFoldDB" id="A0A455ZBW8"/>
<reference evidence="10" key="1">
    <citation type="journal article" date="2018" name="Sci. Rep.">
        <title>The role of transposable elements in functional evolution of amphioxus genome: the case of opsin gene family.</title>
        <authorList>
            <person name="Pantzartzi C.N."/>
            <person name="Pergner J."/>
            <person name="Kozmik Z."/>
        </authorList>
    </citation>
    <scope>NUCLEOTIDE SEQUENCE</scope>
</reference>
<dbReference type="InterPro" id="IPR000276">
    <property type="entry name" value="GPCR_Rhodpsn"/>
</dbReference>
<evidence type="ECO:0000256" key="2">
    <source>
        <dbReference type="ARBA" id="ARBA00022692"/>
    </source>
</evidence>
<comment type="subcellular location">
    <subcellularLocation>
        <location evidence="1">Membrane</location>
        <topology evidence="1">Multi-pass membrane protein</topology>
    </subcellularLocation>
</comment>
<feature type="transmembrane region" description="Helical" evidence="8">
    <location>
        <begin position="42"/>
        <end position="66"/>
    </location>
</feature>
<dbReference type="GO" id="GO:0004930">
    <property type="term" value="F:G protein-coupled receptor activity"/>
    <property type="evidence" value="ECO:0007669"/>
    <property type="project" value="UniProtKB-KW"/>
</dbReference>
<dbReference type="Pfam" id="PF00001">
    <property type="entry name" value="7tm_1"/>
    <property type="match status" value="1"/>
</dbReference>
<dbReference type="InterPro" id="IPR017452">
    <property type="entry name" value="GPCR_Rhodpsn_7TM"/>
</dbReference>
<feature type="transmembrane region" description="Helical" evidence="8">
    <location>
        <begin position="151"/>
        <end position="172"/>
    </location>
</feature>
<feature type="transmembrane region" description="Helical" evidence="8">
    <location>
        <begin position="116"/>
        <end position="139"/>
    </location>
</feature>
<proteinExistence type="evidence at transcript level"/>
<keyword evidence="7" id="KW-0807">Transducer</keyword>
<dbReference type="PANTHER" id="PTHR24240">
    <property type="entry name" value="OPSIN"/>
    <property type="match status" value="1"/>
</dbReference>
<evidence type="ECO:0000256" key="5">
    <source>
        <dbReference type="ARBA" id="ARBA00023136"/>
    </source>
</evidence>
<gene>
    <name evidence="10" type="primary">op5</name>
</gene>
<dbReference type="Gene3D" id="1.20.1070.10">
    <property type="entry name" value="Rhodopsin 7-helix transmembrane proteins"/>
    <property type="match status" value="1"/>
</dbReference>
<protein>
    <submittedName>
        <fullName evidence="10">C-type opsin</fullName>
    </submittedName>
</protein>
<keyword evidence="5 8" id="KW-0472">Membrane</keyword>
<dbReference type="PRINTS" id="PR00237">
    <property type="entry name" value="GPCRRHODOPSN"/>
</dbReference>
<dbReference type="GO" id="GO:0016020">
    <property type="term" value="C:membrane"/>
    <property type="evidence" value="ECO:0007669"/>
    <property type="project" value="UniProtKB-SubCell"/>
</dbReference>
<feature type="transmembrane region" description="Helical" evidence="8">
    <location>
        <begin position="255"/>
        <end position="276"/>
    </location>
</feature>
<keyword evidence="6" id="KW-0675">Receptor</keyword>
<dbReference type="EMBL" id="BK010229">
    <property type="protein sequence ID" value="DAC74069.1"/>
    <property type="molecule type" value="mRNA"/>
</dbReference>
<keyword evidence="4" id="KW-0297">G-protein coupled receptor</keyword>
<keyword evidence="3 8" id="KW-1133">Transmembrane helix</keyword>
<evidence type="ECO:0000256" key="3">
    <source>
        <dbReference type="ARBA" id="ARBA00022989"/>
    </source>
</evidence>
<keyword evidence="2 8" id="KW-0812">Transmembrane</keyword>
<evidence type="ECO:0000313" key="10">
    <source>
        <dbReference type="EMBL" id="DAC74069.1"/>
    </source>
</evidence>